<dbReference type="Gene3D" id="1.10.150.20">
    <property type="entry name" value="5' to 3' exonuclease, C-terminal subdomain"/>
    <property type="match status" value="1"/>
</dbReference>
<dbReference type="SMART" id="SM00662">
    <property type="entry name" value="RPOLD"/>
    <property type="match status" value="1"/>
</dbReference>
<dbReference type="Proteomes" id="UP000760480">
    <property type="component" value="Unassembled WGS sequence"/>
</dbReference>
<dbReference type="GO" id="GO:0000428">
    <property type="term" value="C:DNA-directed RNA polymerase complex"/>
    <property type="evidence" value="ECO:0007669"/>
    <property type="project" value="UniProtKB-KW"/>
</dbReference>
<dbReference type="Gene3D" id="3.30.1360.10">
    <property type="entry name" value="RNA polymerase, RBP11-like subunit"/>
    <property type="match status" value="1"/>
</dbReference>
<dbReference type="InterPro" id="IPR011262">
    <property type="entry name" value="DNA-dir_RNA_pol_insert"/>
</dbReference>
<organism evidence="14 15">
    <name type="scientific">Candidatus Competibacter phosphatis</name>
    <dbReference type="NCBI Taxonomy" id="221280"/>
    <lineage>
        <taxon>Bacteria</taxon>
        <taxon>Pseudomonadati</taxon>
        <taxon>Pseudomonadota</taxon>
        <taxon>Gammaproteobacteria</taxon>
        <taxon>Candidatus Competibacteraceae</taxon>
        <taxon>Candidatus Competibacter</taxon>
    </lineage>
</organism>
<comment type="function">
    <text evidence="11">DNA-dependent RNA polymerase catalyzes the transcription of DNA into RNA using the four ribonucleoside triphosphates as substrates.</text>
</comment>
<dbReference type="InterPro" id="IPR011260">
    <property type="entry name" value="RNAP_asu_C"/>
</dbReference>
<dbReference type="InterPro" id="IPR011773">
    <property type="entry name" value="DNA-dir_RpoA"/>
</dbReference>
<evidence type="ECO:0000256" key="10">
    <source>
        <dbReference type="ARBA" id="ARBA00048552"/>
    </source>
</evidence>
<evidence type="ECO:0000256" key="9">
    <source>
        <dbReference type="ARBA" id="ARBA00033070"/>
    </source>
</evidence>
<keyword evidence="6 11" id="KW-0548">Nucleotidyltransferase</keyword>
<comment type="catalytic activity">
    <reaction evidence="10 11">
        <text>RNA(n) + a ribonucleoside 5'-triphosphate = RNA(n+1) + diphosphate</text>
        <dbReference type="Rhea" id="RHEA:21248"/>
        <dbReference type="Rhea" id="RHEA-COMP:14527"/>
        <dbReference type="Rhea" id="RHEA-COMP:17342"/>
        <dbReference type="ChEBI" id="CHEBI:33019"/>
        <dbReference type="ChEBI" id="CHEBI:61557"/>
        <dbReference type="ChEBI" id="CHEBI:140395"/>
        <dbReference type="EC" id="2.7.7.6"/>
    </reaction>
</comment>
<dbReference type="SUPFAM" id="SSF56553">
    <property type="entry name" value="Insert subdomain of RNA polymerase alpha subunit"/>
    <property type="match status" value="1"/>
</dbReference>
<dbReference type="Pfam" id="PF01000">
    <property type="entry name" value="RNA_pol_A_bac"/>
    <property type="match status" value="1"/>
</dbReference>
<evidence type="ECO:0000256" key="1">
    <source>
        <dbReference type="ARBA" id="ARBA00007123"/>
    </source>
</evidence>
<protein>
    <recommendedName>
        <fullName evidence="3 11">DNA-directed RNA polymerase subunit alpha</fullName>
        <shortName evidence="11">RNAP subunit alpha</shortName>
        <ecNumber evidence="2 11">2.7.7.6</ecNumber>
    </recommendedName>
    <alternativeName>
        <fullName evidence="9 11">RNA polymerase subunit alpha</fullName>
    </alternativeName>
    <alternativeName>
        <fullName evidence="8 11">Transcriptase subunit alpha</fullName>
    </alternativeName>
</protein>
<proteinExistence type="inferred from homology"/>
<feature type="compositionally biased region" description="Acidic residues" evidence="12">
    <location>
        <begin position="363"/>
        <end position="376"/>
    </location>
</feature>
<dbReference type="Pfam" id="PF03118">
    <property type="entry name" value="RNA_pol_A_CTD"/>
    <property type="match status" value="1"/>
</dbReference>
<accession>A0ABX1TMH8</accession>
<evidence type="ECO:0000256" key="4">
    <source>
        <dbReference type="ARBA" id="ARBA00022478"/>
    </source>
</evidence>
<dbReference type="SUPFAM" id="SSF55257">
    <property type="entry name" value="RBP11-like subunits of RNA polymerase"/>
    <property type="match status" value="1"/>
</dbReference>
<keyword evidence="7 11" id="KW-0804">Transcription</keyword>
<evidence type="ECO:0000256" key="7">
    <source>
        <dbReference type="ARBA" id="ARBA00023163"/>
    </source>
</evidence>
<evidence type="ECO:0000256" key="12">
    <source>
        <dbReference type="SAM" id="MobiDB-lite"/>
    </source>
</evidence>
<keyword evidence="15" id="KW-1185">Reference proteome</keyword>
<dbReference type="InterPro" id="IPR011263">
    <property type="entry name" value="DNA-dir_RNA_pol_RpoA/D/Rpb3"/>
</dbReference>
<dbReference type="EMBL" id="SPMZ01000033">
    <property type="protein sequence ID" value="NMQ19884.1"/>
    <property type="molecule type" value="Genomic_DNA"/>
</dbReference>
<dbReference type="NCBIfam" id="TIGR02027">
    <property type="entry name" value="rpoA"/>
    <property type="match status" value="1"/>
</dbReference>
<keyword evidence="5 11" id="KW-0808">Transferase</keyword>
<dbReference type="SUPFAM" id="SSF47789">
    <property type="entry name" value="C-terminal domain of RNA polymerase alpha subunit"/>
    <property type="match status" value="1"/>
</dbReference>
<dbReference type="NCBIfam" id="NF003519">
    <property type="entry name" value="PRK05182.2-5"/>
    <property type="match status" value="1"/>
</dbReference>
<dbReference type="Gene3D" id="2.170.120.12">
    <property type="entry name" value="DNA-directed RNA polymerase, insert domain"/>
    <property type="match status" value="1"/>
</dbReference>
<dbReference type="NCBIfam" id="NF003513">
    <property type="entry name" value="PRK05182.1-2"/>
    <property type="match status" value="1"/>
</dbReference>
<dbReference type="CDD" id="cd06928">
    <property type="entry name" value="RNAP_alpha_NTD"/>
    <property type="match status" value="1"/>
</dbReference>
<reference evidence="14 15" key="1">
    <citation type="submission" date="2019-03" db="EMBL/GenBank/DDBJ databases">
        <title>Metabolic reconstructions from genomes of highly enriched 'Candidatus Accumulibacter' and 'Candidatus Competibacter' bioreactor populations.</title>
        <authorList>
            <person name="Annavajhala M.K."/>
            <person name="Welles L."/>
            <person name="Abbas B."/>
            <person name="Sorokin D."/>
            <person name="Park H."/>
            <person name="Van Loosdrecht M."/>
            <person name="Chandran K."/>
        </authorList>
    </citation>
    <scope>NUCLEOTIDE SEQUENCE [LARGE SCALE GENOMIC DNA]</scope>
    <source>
        <strain evidence="14 15">SBR_G</strain>
    </source>
</reference>
<feature type="region of interest" description="Alpha N-terminal domain (alpha-NTD)" evidence="11">
    <location>
        <begin position="1"/>
        <end position="234"/>
    </location>
</feature>
<keyword evidence="4 11" id="KW-0240">DNA-directed RNA polymerase</keyword>
<gene>
    <name evidence="11 14" type="primary">rpoA</name>
    <name evidence="14" type="ORF">E4P82_12145</name>
</gene>
<dbReference type="GO" id="GO:0003899">
    <property type="term" value="F:DNA-directed RNA polymerase activity"/>
    <property type="evidence" value="ECO:0007669"/>
    <property type="project" value="UniProtKB-EC"/>
</dbReference>
<sequence length="376" mass="40968">MVGAFDLLKPTRVEVEKLTPRLARVSVEPLERGFGYTLGNALRRILLSSIPGAAIVECEIEQVLHEYSTIEGVQEDVIDILLNLKGVAVTLQEGVSEASLTLTKKGPGPVTAGDIEKSHAVEIINPEQVIAHLTKSGELSMRLKIEQGRGYWPAAQREGSDGESRPIGRLRLDASFSPIERISYRVESARVEQRTNLDKLILNLETNGTIDPEEAIRTAARILLDQLSVFVDLKGKRDEPLPPPPVDIDPVLMQPVDDLELTVRSANCLKAENIYYIGDLVQRTEAELLKTPNLGKKSLTEIKDVLAKYKLALGMKVDNWPPPNLSTEAEERAAARRAAAGVAAEADRSLQEEVGSKAVASDTDTDADADADADAE</sequence>
<feature type="region of interest" description="Disordered" evidence="12">
    <location>
        <begin position="320"/>
        <end position="376"/>
    </location>
</feature>
<dbReference type="InterPro" id="IPR036603">
    <property type="entry name" value="RBP11-like"/>
</dbReference>
<dbReference type="Pfam" id="PF01193">
    <property type="entry name" value="RNA_pol_L"/>
    <property type="match status" value="1"/>
</dbReference>
<evidence type="ECO:0000259" key="13">
    <source>
        <dbReference type="SMART" id="SM00662"/>
    </source>
</evidence>
<dbReference type="EC" id="2.7.7.6" evidence="2 11"/>
<evidence type="ECO:0000313" key="15">
    <source>
        <dbReference type="Proteomes" id="UP000760480"/>
    </source>
</evidence>
<comment type="similarity">
    <text evidence="1 11">Belongs to the RNA polymerase alpha chain family.</text>
</comment>
<evidence type="ECO:0000256" key="3">
    <source>
        <dbReference type="ARBA" id="ARBA00015972"/>
    </source>
</evidence>
<feature type="region of interest" description="Alpha C-terminal domain (alpha-CTD)" evidence="11">
    <location>
        <begin position="248"/>
        <end position="376"/>
    </location>
</feature>
<evidence type="ECO:0000256" key="8">
    <source>
        <dbReference type="ARBA" id="ARBA00032524"/>
    </source>
</evidence>
<evidence type="ECO:0000256" key="2">
    <source>
        <dbReference type="ARBA" id="ARBA00012418"/>
    </source>
</evidence>
<evidence type="ECO:0000256" key="6">
    <source>
        <dbReference type="ARBA" id="ARBA00022695"/>
    </source>
</evidence>
<evidence type="ECO:0000256" key="11">
    <source>
        <dbReference type="HAMAP-Rule" id="MF_00059"/>
    </source>
</evidence>
<dbReference type="InterPro" id="IPR036643">
    <property type="entry name" value="RNApol_insert_sf"/>
</dbReference>
<comment type="subunit">
    <text evidence="11">Homodimer. The RNAP catalytic core consists of 2 alpha, 1 beta, 1 beta' and 1 omega subunit. When a sigma factor is associated with the core the holoenzyme is formed, which can initiate transcription.</text>
</comment>
<comment type="caution">
    <text evidence="14">The sequence shown here is derived from an EMBL/GenBank/DDBJ whole genome shotgun (WGS) entry which is preliminary data.</text>
</comment>
<name>A0ABX1TMH8_9GAMM</name>
<evidence type="ECO:0000256" key="5">
    <source>
        <dbReference type="ARBA" id="ARBA00022679"/>
    </source>
</evidence>
<comment type="domain">
    <text evidence="11">The N-terminal domain is essential for RNAP assembly and basal transcription, whereas the C-terminal domain is involved in interaction with transcriptional regulators and with upstream promoter elements.</text>
</comment>
<feature type="compositionally biased region" description="Basic and acidic residues" evidence="12">
    <location>
        <begin position="345"/>
        <end position="355"/>
    </location>
</feature>
<dbReference type="HAMAP" id="MF_00059">
    <property type="entry name" value="RNApol_bact_RpoA"/>
    <property type="match status" value="1"/>
</dbReference>
<evidence type="ECO:0000313" key="14">
    <source>
        <dbReference type="EMBL" id="NMQ19884.1"/>
    </source>
</evidence>
<feature type="domain" description="DNA-directed RNA polymerase RpoA/D/Rpb3-type" evidence="13">
    <location>
        <begin position="22"/>
        <end position="233"/>
    </location>
</feature>